<dbReference type="AlphaFoldDB" id="A0A0F9BYQ5"/>
<comment type="caution">
    <text evidence="1">The sequence shown here is derived from an EMBL/GenBank/DDBJ whole genome shotgun (WGS) entry which is preliminary data.</text>
</comment>
<dbReference type="EMBL" id="LAZR01046896">
    <property type="protein sequence ID" value="KKK95474.1"/>
    <property type="molecule type" value="Genomic_DNA"/>
</dbReference>
<accession>A0A0F9BYQ5</accession>
<sequence length="217" mass="24764">MPLHPPAWTVEFDRPEKDRLIEYLQSLGLWRAFRKVQKARMDELQAIDPAYAERRDYQSWHETWEAFTERIQAADEDMTTARVEESKEASTPDGDEESVIAETVFDRFVSQKADIQADVEEAYQKVPQPGLCAEDFERGGAWEMYRLARKNDANRKVFVYDFAAKYLDKVQKAEEAAGKGEGSDKLLELNDTLQADMEAGKARTVKCPSCGTEVPCP</sequence>
<feature type="non-terminal residue" evidence="1">
    <location>
        <position position="217"/>
    </location>
</feature>
<evidence type="ECO:0000313" key="1">
    <source>
        <dbReference type="EMBL" id="KKK95474.1"/>
    </source>
</evidence>
<reference evidence="1" key="1">
    <citation type="journal article" date="2015" name="Nature">
        <title>Complex archaea that bridge the gap between prokaryotes and eukaryotes.</title>
        <authorList>
            <person name="Spang A."/>
            <person name="Saw J.H."/>
            <person name="Jorgensen S.L."/>
            <person name="Zaremba-Niedzwiedzka K."/>
            <person name="Martijn J."/>
            <person name="Lind A.E."/>
            <person name="van Eijk R."/>
            <person name="Schleper C."/>
            <person name="Guy L."/>
            <person name="Ettema T.J."/>
        </authorList>
    </citation>
    <scope>NUCLEOTIDE SEQUENCE</scope>
</reference>
<organism evidence="1">
    <name type="scientific">marine sediment metagenome</name>
    <dbReference type="NCBI Taxonomy" id="412755"/>
    <lineage>
        <taxon>unclassified sequences</taxon>
        <taxon>metagenomes</taxon>
        <taxon>ecological metagenomes</taxon>
    </lineage>
</organism>
<protein>
    <submittedName>
        <fullName evidence="1">Uncharacterized protein</fullName>
    </submittedName>
</protein>
<gene>
    <name evidence="1" type="ORF">LCGC14_2672470</name>
</gene>
<name>A0A0F9BYQ5_9ZZZZ</name>
<proteinExistence type="predicted"/>